<organism evidence="2 3">
    <name type="scientific">Salibaculum griseiflavum</name>
    <dbReference type="NCBI Taxonomy" id="1914409"/>
    <lineage>
        <taxon>Bacteria</taxon>
        <taxon>Pseudomonadati</taxon>
        <taxon>Pseudomonadota</taxon>
        <taxon>Alphaproteobacteria</taxon>
        <taxon>Rhodobacterales</taxon>
        <taxon>Roseobacteraceae</taxon>
        <taxon>Salibaculum</taxon>
    </lineage>
</organism>
<reference evidence="3" key="1">
    <citation type="submission" date="2018-05" db="EMBL/GenBank/DDBJ databases">
        <authorList>
            <person name="Du Z."/>
            <person name="Wang X."/>
        </authorList>
    </citation>
    <scope>NUCLEOTIDE SEQUENCE [LARGE SCALE GENOMIC DNA]</scope>
    <source>
        <strain evidence="3">WDS4C29</strain>
    </source>
</reference>
<accession>A0A2V1P1L8</accession>
<dbReference type="AlphaFoldDB" id="A0A2V1P1L8"/>
<dbReference type="OrthoDB" id="7876829at2"/>
<evidence type="ECO:0000313" key="3">
    <source>
        <dbReference type="Proteomes" id="UP000245293"/>
    </source>
</evidence>
<evidence type="ECO:0000256" key="1">
    <source>
        <dbReference type="SAM" id="SignalP"/>
    </source>
</evidence>
<feature type="chain" id="PRO_5015928082" evidence="1">
    <location>
        <begin position="27"/>
        <end position="137"/>
    </location>
</feature>
<keyword evidence="1" id="KW-0732">Signal</keyword>
<keyword evidence="3" id="KW-1185">Reference proteome</keyword>
<sequence>MMKTLTAGLLALSLGLGTVTATPAHATLSDEEKVIGLLSLFLLGAAIAQNNDDKSDARRDRRDNRWRELPARCLTSVSTRRGDVRMFGERCLRRHYDHVNRLPARCEISVRGPRHMRHGYVPRCLRHAGFRLERLPN</sequence>
<proteinExistence type="predicted"/>
<gene>
    <name evidence="2" type="ORF">DFK10_11580</name>
</gene>
<feature type="signal peptide" evidence="1">
    <location>
        <begin position="1"/>
        <end position="26"/>
    </location>
</feature>
<evidence type="ECO:0000313" key="2">
    <source>
        <dbReference type="EMBL" id="PWG16429.1"/>
    </source>
</evidence>
<comment type="caution">
    <text evidence="2">The sequence shown here is derived from an EMBL/GenBank/DDBJ whole genome shotgun (WGS) entry which is preliminary data.</text>
</comment>
<dbReference type="Proteomes" id="UP000245293">
    <property type="component" value="Unassembled WGS sequence"/>
</dbReference>
<name>A0A2V1P1L8_9RHOB</name>
<dbReference type="RefSeq" id="WP_109389198.1">
    <property type="nucleotide sequence ID" value="NZ_QETF01000013.1"/>
</dbReference>
<dbReference type="EMBL" id="QETF01000013">
    <property type="protein sequence ID" value="PWG16429.1"/>
    <property type="molecule type" value="Genomic_DNA"/>
</dbReference>
<protein>
    <submittedName>
        <fullName evidence="2">Uncharacterized protein</fullName>
    </submittedName>
</protein>